<accession>L1JJZ7</accession>
<dbReference type="RefSeq" id="XP_005835642.1">
    <property type="nucleotide sequence ID" value="XM_005835585.1"/>
</dbReference>
<reference evidence="3" key="2">
    <citation type="submission" date="2012-11" db="EMBL/GenBank/DDBJ databases">
        <authorList>
            <person name="Kuo A."/>
            <person name="Curtis B.A."/>
            <person name="Tanifuji G."/>
            <person name="Burki F."/>
            <person name="Gruber A."/>
            <person name="Irimia M."/>
            <person name="Maruyama S."/>
            <person name="Arias M.C."/>
            <person name="Ball S.G."/>
            <person name="Gile G.H."/>
            <person name="Hirakawa Y."/>
            <person name="Hopkins J.F."/>
            <person name="Rensing S.A."/>
            <person name="Schmutz J."/>
            <person name="Symeonidi A."/>
            <person name="Elias M."/>
            <person name="Eveleigh R.J."/>
            <person name="Herman E.K."/>
            <person name="Klute M.J."/>
            <person name="Nakayama T."/>
            <person name="Obornik M."/>
            <person name="Reyes-Prieto A."/>
            <person name="Armbrust E.V."/>
            <person name="Aves S.J."/>
            <person name="Beiko R.G."/>
            <person name="Coutinho P."/>
            <person name="Dacks J.B."/>
            <person name="Durnford D.G."/>
            <person name="Fast N.M."/>
            <person name="Green B.R."/>
            <person name="Grisdale C."/>
            <person name="Hempe F."/>
            <person name="Henrissat B."/>
            <person name="Hoppner M.P."/>
            <person name="Ishida K.-I."/>
            <person name="Kim E."/>
            <person name="Koreny L."/>
            <person name="Kroth P.G."/>
            <person name="Liu Y."/>
            <person name="Malik S.-B."/>
            <person name="Maier U.G."/>
            <person name="McRose D."/>
            <person name="Mock T."/>
            <person name="Neilson J.A."/>
            <person name="Onodera N.T."/>
            <person name="Poole A.M."/>
            <person name="Pritham E.J."/>
            <person name="Richards T.A."/>
            <person name="Rocap G."/>
            <person name="Roy S.W."/>
            <person name="Sarai C."/>
            <person name="Schaack S."/>
            <person name="Shirato S."/>
            <person name="Slamovits C.H."/>
            <person name="Spencer D.F."/>
            <person name="Suzuki S."/>
            <person name="Worden A.Z."/>
            <person name="Zauner S."/>
            <person name="Barry K."/>
            <person name="Bell C."/>
            <person name="Bharti A.K."/>
            <person name="Crow J.A."/>
            <person name="Grimwood J."/>
            <person name="Kramer R."/>
            <person name="Lindquist E."/>
            <person name="Lucas S."/>
            <person name="Salamov A."/>
            <person name="McFadden G.I."/>
            <person name="Lane C.E."/>
            <person name="Keeling P.J."/>
            <person name="Gray M.W."/>
            <person name="Grigoriev I.V."/>
            <person name="Archibald J.M."/>
        </authorList>
    </citation>
    <scope>NUCLEOTIDE SEQUENCE</scope>
    <source>
        <strain evidence="3">CCMP2712</strain>
    </source>
</reference>
<dbReference type="HOGENOM" id="CLU_2216863_0_0_1"/>
<keyword evidence="3" id="KW-1185">Reference proteome</keyword>
<dbReference type="OrthoDB" id="46988at2759"/>
<proteinExistence type="predicted"/>
<reference evidence="2" key="3">
    <citation type="submission" date="2015-06" db="UniProtKB">
        <authorList>
            <consortium name="EnsemblProtists"/>
        </authorList>
    </citation>
    <scope>IDENTIFICATION</scope>
</reference>
<feature type="non-terminal residue" evidence="1">
    <location>
        <position position="1"/>
    </location>
</feature>
<dbReference type="EMBL" id="JH992984">
    <property type="protein sequence ID" value="EKX48662.1"/>
    <property type="molecule type" value="Genomic_DNA"/>
</dbReference>
<protein>
    <submittedName>
        <fullName evidence="1 2">Uncharacterized protein</fullName>
    </submittedName>
</protein>
<evidence type="ECO:0000313" key="1">
    <source>
        <dbReference type="EMBL" id="EKX48662.1"/>
    </source>
</evidence>
<sequence length="107" mass="12263">MSFKDALAKRTGSFYTHTVKGRKGRPSEFTIRVPYKCFHTGKETMLEGHELIDQIDRWVQYGTIEPDCGEAIKEVVRNKSWCDLSKEYFVLLGATSAMGPFQLLKEL</sequence>
<dbReference type="Proteomes" id="UP000011087">
    <property type="component" value="Unassembled WGS sequence"/>
</dbReference>
<organism evidence="1">
    <name type="scientific">Guillardia theta (strain CCMP2712)</name>
    <name type="common">Cryptophyte</name>
    <dbReference type="NCBI Taxonomy" id="905079"/>
    <lineage>
        <taxon>Eukaryota</taxon>
        <taxon>Cryptophyceae</taxon>
        <taxon>Pyrenomonadales</taxon>
        <taxon>Geminigeraceae</taxon>
        <taxon>Guillardia</taxon>
    </lineage>
</organism>
<gene>
    <name evidence="1" type="ORF">GUITHDRAFT_105297</name>
</gene>
<dbReference type="KEGG" id="gtt:GUITHDRAFT_105297"/>
<evidence type="ECO:0000313" key="3">
    <source>
        <dbReference type="Proteomes" id="UP000011087"/>
    </source>
</evidence>
<dbReference type="PaxDb" id="55529-EKX48662"/>
<dbReference type="EnsemblProtists" id="EKX48662">
    <property type="protein sequence ID" value="EKX48662"/>
    <property type="gene ID" value="GUITHDRAFT_105297"/>
</dbReference>
<dbReference type="AlphaFoldDB" id="L1JJZ7"/>
<dbReference type="GeneID" id="17305394"/>
<reference evidence="1 3" key="1">
    <citation type="journal article" date="2012" name="Nature">
        <title>Algal genomes reveal evolutionary mosaicism and the fate of nucleomorphs.</title>
        <authorList>
            <consortium name="DOE Joint Genome Institute"/>
            <person name="Curtis B.A."/>
            <person name="Tanifuji G."/>
            <person name="Burki F."/>
            <person name="Gruber A."/>
            <person name="Irimia M."/>
            <person name="Maruyama S."/>
            <person name="Arias M.C."/>
            <person name="Ball S.G."/>
            <person name="Gile G.H."/>
            <person name="Hirakawa Y."/>
            <person name="Hopkins J.F."/>
            <person name="Kuo A."/>
            <person name="Rensing S.A."/>
            <person name="Schmutz J."/>
            <person name="Symeonidi A."/>
            <person name="Elias M."/>
            <person name="Eveleigh R.J."/>
            <person name="Herman E.K."/>
            <person name="Klute M.J."/>
            <person name="Nakayama T."/>
            <person name="Obornik M."/>
            <person name="Reyes-Prieto A."/>
            <person name="Armbrust E.V."/>
            <person name="Aves S.J."/>
            <person name="Beiko R.G."/>
            <person name="Coutinho P."/>
            <person name="Dacks J.B."/>
            <person name="Durnford D.G."/>
            <person name="Fast N.M."/>
            <person name="Green B.R."/>
            <person name="Grisdale C.J."/>
            <person name="Hempel F."/>
            <person name="Henrissat B."/>
            <person name="Hoppner M.P."/>
            <person name="Ishida K."/>
            <person name="Kim E."/>
            <person name="Koreny L."/>
            <person name="Kroth P.G."/>
            <person name="Liu Y."/>
            <person name="Malik S.B."/>
            <person name="Maier U.G."/>
            <person name="McRose D."/>
            <person name="Mock T."/>
            <person name="Neilson J.A."/>
            <person name="Onodera N.T."/>
            <person name="Poole A.M."/>
            <person name="Pritham E.J."/>
            <person name="Richards T.A."/>
            <person name="Rocap G."/>
            <person name="Roy S.W."/>
            <person name="Sarai C."/>
            <person name="Schaack S."/>
            <person name="Shirato S."/>
            <person name="Slamovits C.H."/>
            <person name="Spencer D.F."/>
            <person name="Suzuki S."/>
            <person name="Worden A.Z."/>
            <person name="Zauner S."/>
            <person name="Barry K."/>
            <person name="Bell C."/>
            <person name="Bharti A.K."/>
            <person name="Crow J.A."/>
            <person name="Grimwood J."/>
            <person name="Kramer R."/>
            <person name="Lindquist E."/>
            <person name="Lucas S."/>
            <person name="Salamov A."/>
            <person name="McFadden G.I."/>
            <person name="Lane C.E."/>
            <person name="Keeling P.J."/>
            <person name="Gray M.W."/>
            <person name="Grigoriev I.V."/>
            <person name="Archibald J.M."/>
        </authorList>
    </citation>
    <scope>NUCLEOTIDE SEQUENCE</scope>
    <source>
        <strain evidence="1 3">CCMP2712</strain>
    </source>
</reference>
<name>L1JJZ7_GUITC</name>
<evidence type="ECO:0000313" key="2">
    <source>
        <dbReference type="EnsemblProtists" id="EKX48662"/>
    </source>
</evidence>